<dbReference type="InterPro" id="IPR000445">
    <property type="entry name" value="HhH_motif"/>
</dbReference>
<feature type="domain" description="HhH-GPD" evidence="15">
    <location>
        <begin position="60"/>
        <end position="207"/>
    </location>
</feature>
<dbReference type="EC" id="3.2.2.31" evidence="5"/>
<dbReference type="SUPFAM" id="SSF48150">
    <property type="entry name" value="DNA-glycosylase"/>
    <property type="match status" value="1"/>
</dbReference>
<evidence type="ECO:0000256" key="2">
    <source>
        <dbReference type="ARBA" id="ARBA00001966"/>
    </source>
</evidence>
<dbReference type="PANTHER" id="PTHR42944">
    <property type="entry name" value="ADENINE DNA GLYCOSYLASE"/>
    <property type="match status" value="1"/>
</dbReference>
<evidence type="ECO:0000256" key="12">
    <source>
        <dbReference type="ARBA" id="ARBA00023014"/>
    </source>
</evidence>
<dbReference type="Pfam" id="PF00633">
    <property type="entry name" value="HHH"/>
    <property type="match status" value="1"/>
</dbReference>
<organism evidence="16 17">
    <name type="scientific">Helicobacter typhlonius</name>
    <dbReference type="NCBI Taxonomy" id="76936"/>
    <lineage>
        <taxon>Bacteria</taxon>
        <taxon>Pseudomonadati</taxon>
        <taxon>Campylobacterota</taxon>
        <taxon>Epsilonproteobacteria</taxon>
        <taxon>Campylobacterales</taxon>
        <taxon>Helicobacteraceae</taxon>
        <taxon>Helicobacter</taxon>
    </lineage>
</organism>
<evidence type="ECO:0000256" key="9">
    <source>
        <dbReference type="ARBA" id="ARBA00022763"/>
    </source>
</evidence>
<comment type="function">
    <text evidence="3">Adenine glycosylase active on G-A mispairs. MutY also corrects error-prone DNA synthesis past GO lesions which are due to the oxidatively damaged form of guanine: 7,8-dihydro-8-oxoguanine (8-oxo-dGTP).</text>
</comment>
<evidence type="ECO:0000256" key="3">
    <source>
        <dbReference type="ARBA" id="ARBA00002933"/>
    </source>
</evidence>
<dbReference type="NCBIfam" id="TIGR01084">
    <property type="entry name" value="mutY"/>
    <property type="match status" value="1"/>
</dbReference>
<dbReference type="InterPro" id="IPR004036">
    <property type="entry name" value="Endonuclease-III-like_CS2"/>
</dbReference>
<keyword evidence="11" id="KW-0408">Iron</keyword>
<keyword evidence="9" id="KW-0227">DNA damage</keyword>
<evidence type="ECO:0000256" key="8">
    <source>
        <dbReference type="ARBA" id="ARBA00022723"/>
    </source>
</evidence>
<evidence type="ECO:0000256" key="13">
    <source>
        <dbReference type="ARBA" id="ARBA00023204"/>
    </source>
</evidence>
<protein>
    <recommendedName>
        <fullName evidence="6">Adenine DNA glycosylase</fullName>
        <ecNumber evidence="5">3.2.2.31</ecNumber>
    </recommendedName>
</protein>
<dbReference type="InterPro" id="IPR044298">
    <property type="entry name" value="MIG/MutY"/>
</dbReference>
<dbReference type="KEGG" id="hty:BN2458_PEG0098"/>
<evidence type="ECO:0000256" key="6">
    <source>
        <dbReference type="ARBA" id="ARBA00022023"/>
    </source>
</evidence>
<evidence type="ECO:0000256" key="5">
    <source>
        <dbReference type="ARBA" id="ARBA00012045"/>
    </source>
</evidence>
<dbReference type="Gene3D" id="1.10.340.30">
    <property type="entry name" value="Hypothetical protein, domain 2"/>
    <property type="match status" value="1"/>
</dbReference>
<evidence type="ECO:0000259" key="15">
    <source>
        <dbReference type="SMART" id="SM00478"/>
    </source>
</evidence>
<gene>
    <name evidence="16" type="ORF">BN2458_PEG0098</name>
</gene>
<keyword evidence="8" id="KW-0479">Metal-binding</keyword>
<dbReference type="PROSITE" id="PS00764">
    <property type="entry name" value="ENDONUCLEASE_III_1"/>
    <property type="match status" value="1"/>
</dbReference>
<reference evidence="17" key="1">
    <citation type="submission" date="2015-11" db="EMBL/GenBank/DDBJ databases">
        <authorList>
            <person name="Anvar S.Y."/>
        </authorList>
    </citation>
    <scope>NUCLEOTIDE SEQUENCE [LARGE SCALE GENOMIC DNA]</scope>
</reference>
<evidence type="ECO:0000313" key="17">
    <source>
        <dbReference type="Proteomes" id="UP000064525"/>
    </source>
</evidence>
<keyword evidence="7" id="KW-0004">4Fe-4S</keyword>
<keyword evidence="10 16" id="KW-0378">Hydrolase</keyword>
<evidence type="ECO:0000256" key="10">
    <source>
        <dbReference type="ARBA" id="ARBA00022801"/>
    </source>
</evidence>
<evidence type="ECO:0000313" key="16">
    <source>
        <dbReference type="EMBL" id="CUU38985.1"/>
    </source>
</evidence>
<dbReference type="InterPro" id="IPR011257">
    <property type="entry name" value="DNA_glycosylase"/>
</dbReference>
<dbReference type="CDD" id="cd00056">
    <property type="entry name" value="ENDO3c"/>
    <property type="match status" value="1"/>
</dbReference>
<keyword evidence="12" id="KW-0411">Iron-sulfur</keyword>
<comment type="cofactor">
    <cofactor evidence="2">
        <name>[4Fe-4S] cluster</name>
        <dbReference type="ChEBI" id="CHEBI:49883"/>
    </cofactor>
</comment>
<dbReference type="Proteomes" id="UP000064525">
    <property type="component" value="Chromosome I"/>
</dbReference>
<dbReference type="GO" id="GO:0000701">
    <property type="term" value="F:purine-specific mismatch base pair DNA N-glycosylase activity"/>
    <property type="evidence" value="ECO:0007669"/>
    <property type="project" value="UniProtKB-EC"/>
</dbReference>
<dbReference type="EMBL" id="LN907858">
    <property type="protein sequence ID" value="CUU38985.1"/>
    <property type="molecule type" value="Genomic_DNA"/>
</dbReference>
<dbReference type="GO" id="GO:0046872">
    <property type="term" value="F:metal ion binding"/>
    <property type="evidence" value="ECO:0007669"/>
    <property type="project" value="UniProtKB-KW"/>
</dbReference>
<dbReference type="GO" id="GO:0006298">
    <property type="term" value="P:mismatch repair"/>
    <property type="evidence" value="ECO:0007669"/>
    <property type="project" value="TreeGrafter"/>
</dbReference>
<name>A0A0S4PRX4_9HELI</name>
<dbReference type="GO" id="GO:0032357">
    <property type="term" value="F:oxidized purine DNA binding"/>
    <property type="evidence" value="ECO:0007669"/>
    <property type="project" value="TreeGrafter"/>
</dbReference>
<evidence type="ECO:0000256" key="11">
    <source>
        <dbReference type="ARBA" id="ARBA00023004"/>
    </source>
</evidence>
<dbReference type="GO" id="GO:0051539">
    <property type="term" value="F:4 iron, 4 sulfur cluster binding"/>
    <property type="evidence" value="ECO:0007669"/>
    <property type="project" value="UniProtKB-KW"/>
</dbReference>
<evidence type="ECO:0000256" key="7">
    <source>
        <dbReference type="ARBA" id="ARBA00022485"/>
    </source>
</evidence>
<dbReference type="GO" id="GO:0034039">
    <property type="term" value="F:8-oxo-7,8-dihydroguanine DNA N-glycosylase activity"/>
    <property type="evidence" value="ECO:0007669"/>
    <property type="project" value="TreeGrafter"/>
</dbReference>
<dbReference type="AlphaFoldDB" id="A0A0S4PRX4"/>
<evidence type="ECO:0000256" key="14">
    <source>
        <dbReference type="ARBA" id="ARBA00023295"/>
    </source>
</evidence>
<keyword evidence="14 16" id="KW-0326">Glycosidase</keyword>
<evidence type="ECO:0000256" key="4">
    <source>
        <dbReference type="ARBA" id="ARBA00008343"/>
    </source>
</evidence>
<dbReference type="GO" id="GO:0006284">
    <property type="term" value="P:base-excision repair"/>
    <property type="evidence" value="ECO:0007669"/>
    <property type="project" value="InterPro"/>
</dbReference>
<dbReference type="GO" id="GO:0035485">
    <property type="term" value="F:adenine/guanine mispair binding"/>
    <property type="evidence" value="ECO:0007669"/>
    <property type="project" value="TreeGrafter"/>
</dbReference>
<evidence type="ECO:0000256" key="1">
    <source>
        <dbReference type="ARBA" id="ARBA00000843"/>
    </source>
</evidence>
<dbReference type="Pfam" id="PF00730">
    <property type="entry name" value="HhH-GPD"/>
    <property type="match status" value="1"/>
</dbReference>
<comment type="catalytic activity">
    <reaction evidence="1">
        <text>Hydrolyzes free adenine bases from 7,8-dihydro-8-oxoguanine:adenine mismatched double-stranded DNA, leaving an apurinic site.</text>
        <dbReference type="EC" id="3.2.2.31"/>
    </reaction>
</comment>
<keyword evidence="13" id="KW-0234">DNA repair</keyword>
<dbReference type="PANTHER" id="PTHR42944:SF1">
    <property type="entry name" value="ADENINE DNA GLYCOSYLASE"/>
    <property type="match status" value="1"/>
</dbReference>
<dbReference type="InterPro" id="IPR023170">
    <property type="entry name" value="HhH_base_excis_C"/>
</dbReference>
<dbReference type="SMART" id="SM00478">
    <property type="entry name" value="ENDO3c"/>
    <property type="match status" value="1"/>
</dbReference>
<proteinExistence type="inferred from homology"/>
<accession>A0A0S4PRX4</accession>
<dbReference type="InterPro" id="IPR005760">
    <property type="entry name" value="A/G_AdeGlyc_MutY"/>
</dbReference>
<dbReference type="Gene3D" id="1.10.1670.10">
    <property type="entry name" value="Helix-hairpin-Helix base-excision DNA repair enzymes (C-terminal)"/>
    <property type="match status" value="1"/>
</dbReference>
<dbReference type="InterPro" id="IPR004035">
    <property type="entry name" value="Endouclease-III_FeS-bd_BS"/>
</dbReference>
<dbReference type="PATRIC" id="fig|76936.10.peg.95"/>
<dbReference type="PROSITE" id="PS01155">
    <property type="entry name" value="ENDONUCLEASE_III_2"/>
    <property type="match status" value="1"/>
</dbReference>
<sequence length="364" mass="41350">MYFNYLTFMKDSLLQQAAFIVPLWHKQILNWYQQYGRSTLPWRNLKGENAPYGVYVSEIMLQQTQVKRVLESYYAPFLRAFPTLEALALAKSESVLKMWEGLGYYSRARNMQKCAQICCEKFNAALPRTYAELISLPGIGAYTAGAILCFGFGQSVSFVDGNIRRVLCRIFALESPKEPLLDELAALLLDSTRSFDYNQALLDVGAMICTPKNPACLLCPVRNVCKGQTNPTLYPTPKKSILESLTLHLVICVDKKGKIAFIYEDKKGSKNALYQGLYNLPNLALEDIANDEKYYKKCGNFKHHYTKYAITANVYKLDSKNLDTLKQSMPHTKLYFFSLEELDSKPLSSLCKKALQLAGFSREI</sequence>
<comment type="similarity">
    <text evidence="4">Belongs to the Nth/MutY family.</text>
</comment>
<dbReference type="InterPro" id="IPR003265">
    <property type="entry name" value="HhH-GPD_domain"/>
</dbReference>